<proteinExistence type="predicted"/>
<dbReference type="EMBL" id="CP026538">
    <property type="protein sequence ID" value="QAZ68291.1"/>
    <property type="molecule type" value="Genomic_DNA"/>
</dbReference>
<accession>A0A4P6HM85</accession>
<dbReference type="InterPro" id="IPR050498">
    <property type="entry name" value="Ycf3"/>
</dbReference>
<feature type="region of interest" description="Disordered" evidence="5">
    <location>
        <begin position="860"/>
        <end position="890"/>
    </location>
</feature>
<feature type="repeat" description="TPR" evidence="3">
    <location>
        <begin position="1024"/>
        <end position="1057"/>
    </location>
</feature>
<dbReference type="SUPFAM" id="SSF48452">
    <property type="entry name" value="TPR-like"/>
    <property type="match status" value="2"/>
</dbReference>
<keyword evidence="2 3" id="KW-0802">TPR repeat</keyword>
<dbReference type="InterPro" id="IPR011990">
    <property type="entry name" value="TPR-like_helical_dom_sf"/>
</dbReference>
<feature type="coiled-coil region" evidence="4">
    <location>
        <begin position="642"/>
        <end position="669"/>
    </location>
</feature>
<dbReference type="KEGG" id="dcb:C3Y92_14100"/>
<keyword evidence="7" id="KW-1185">Reference proteome</keyword>
<feature type="compositionally biased region" description="Basic and acidic residues" evidence="5">
    <location>
        <begin position="869"/>
        <end position="878"/>
    </location>
</feature>
<keyword evidence="1" id="KW-0677">Repeat</keyword>
<protein>
    <submittedName>
        <fullName evidence="6">Enzyme of heme biosynthesis</fullName>
    </submittedName>
</protein>
<evidence type="ECO:0000313" key="7">
    <source>
        <dbReference type="Proteomes" id="UP000293296"/>
    </source>
</evidence>
<feature type="region of interest" description="Disordered" evidence="5">
    <location>
        <begin position="53"/>
        <end position="84"/>
    </location>
</feature>
<dbReference type="PROSITE" id="PS50293">
    <property type="entry name" value="TPR_REGION"/>
    <property type="match status" value="1"/>
</dbReference>
<dbReference type="Gene3D" id="1.25.40.10">
    <property type="entry name" value="Tetratricopeptide repeat domain"/>
    <property type="match status" value="3"/>
</dbReference>
<name>A0A4P6HM85_9BACT</name>
<dbReference type="Pfam" id="PF13432">
    <property type="entry name" value="TPR_16"/>
    <property type="match status" value="1"/>
</dbReference>
<dbReference type="SMART" id="SM00028">
    <property type="entry name" value="TPR"/>
    <property type="match status" value="7"/>
</dbReference>
<dbReference type="GO" id="GO:0046813">
    <property type="term" value="P:receptor-mediated virion attachment to host cell"/>
    <property type="evidence" value="ECO:0007669"/>
    <property type="project" value="TreeGrafter"/>
</dbReference>
<dbReference type="PANTHER" id="PTHR44858:SF1">
    <property type="entry name" value="UDP-N-ACETYLGLUCOSAMINE--PEPTIDE N-ACETYLGLUCOSAMINYLTRANSFERASE SPINDLY-RELATED"/>
    <property type="match status" value="1"/>
</dbReference>
<evidence type="ECO:0000256" key="5">
    <source>
        <dbReference type="SAM" id="MobiDB-lite"/>
    </source>
</evidence>
<dbReference type="PROSITE" id="PS50005">
    <property type="entry name" value="TPR"/>
    <property type="match status" value="1"/>
</dbReference>
<dbReference type="PANTHER" id="PTHR44858">
    <property type="entry name" value="TETRATRICOPEPTIDE REPEAT PROTEIN 6"/>
    <property type="match status" value="1"/>
</dbReference>
<gene>
    <name evidence="6" type="ORF">C3Y92_14100</name>
</gene>
<dbReference type="Pfam" id="PF00515">
    <property type="entry name" value="TPR_1"/>
    <property type="match status" value="1"/>
</dbReference>
<dbReference type="OrthoDB" id="6193797at2"/>
<sequence>MLLCLRQTQGSDTVNNTSTLFPPRLAPWGVCWLLAAVLIVALARPAPSLAVEPAQAAVRQPGEPTKTPRETPAAQPVPAGGAGAASGDLRIVLKKSAPAEGTPRVGGAASFEARLYRGEAELSPEAYECRWRSDGGARFLDPAGPFTNTAIFLRPGRERVWVEVVPRSGPSAGLAAVSEPVALDVAQPNFGLSASPAAPLVGEETTVAIRDFPVHDGVEFRWDPLPAHAKLVRVGERSLTFYPTEAKPVAVKVAAMAAGGGKQAAPLGKANIDVVARSYQVTVDNRGLLDTPATVWRDGEGPVAASGVAVGQRVGLRASVTPTPPNPPLAYAWGLCPGAKAAGGEDTREITASRRETGPCQATVEVRDARGLLLGRGKGEFSVDVSQAELDAAAERAREVDRLVRDGAKAWAEGDPDRAAGEAGQAVRLSPKDAAAVAALDRIARDKGRLDSYLGRAASALAADDFDEASAMLDEAAKVNPKAAAIPAARQAVEARKETLGRIGKLLAQARDKWEAGEVETALSLAGRAQELDTAHGEAKAARERYVAARDRLIAALKQSAAYLTAKRFDSAAKALDDARAVSPKFKAVAEMDAAIAARKQRAWSLDERLARARDQWNAGDADAALATVSEAAALDPEHPGAAHARKNLALARDNLAKAEERAETALAKGKLEEARSALADAAKINPRHPRIAELQTSVAHRAGRDQRLAALAAEAARRNAAGDLDGALLAVSDMQALAPADPAVAAERAKLARARDAVQDALTRTRDFLAARRFDLALAALAEAEKVNAKLPALAEWRQKVQAEKQRAETDLATTLGQATKLAEAKDFDGARRLLDAARDVGPMPPPLAAKAKELERRVAAGRQTQDAARREQDNRGKAAAATTAETDQSGRCLELGKQATAKRAAGDHAGAIRDYQTLLTLCPDTCQAYNNVGTSLYSLGYAAESLPWFDEAVKCAPKEALYRENAALTRTRLAAPQPPKPGEAGPSCAAAFETAETRRGGGDLAGAAEGYKAVVARCPDFCAAYNNLGLTLHKQGRTPEALPFFEQALRCNPQDNLFKENYELTVKRLRTAEKRP</sequence>
<evidence type="ECO:0000256" key="1">
    <source>
        <dbReference type="ARBA" id="ARBA00022737"/>
    </source>
</evidence>
<evidence type="ECO:0000256" key="2">
    <source>
        <dbReference type="ARBA" id="ARBA00022803"/>
    </source>
</evidence>
<evidence type="ECO:0000313" key="6">
    <source>
        <dbReference type="EMBL" id="QAZ68291.1"/>
    </source>
</evidence>
<evidence type="ECO:0000256" key="3">
    <source>
        <dbReference type="PROSITE-ProRule" id="PRU00339"/>
    </source>
</evidence>
<reference evidence="6 7" key="1">
    <citation type="submission" date="2018-02" db="EMBL/GenBank/DDBJ databases">
        <title>Genome sequence of Desulfovibrio carbinolicus DSM 3852.</title>
        <authorList>
            <person name="Wilbanks E."/>
            <person name="Skennerton C.T."/>
            <person name="Orphan V.J."/>
        </authorList>
    </citation>
    <scope>NUCLEOTIDE SEQUENCE [LARGE SCALE GENOMIC DNA]</scope>
    <source>
        <strain evidence="6 7">DSM 3852</strain>
    </source>
</reference>
<dbReference type="GO" id="GO:0009279">
    <property type="term" value="C:cell outer membrane"/>
    <property type="evidence" value="ECO:0007669"/>
    <property type="project" value="TreeGrafter"/>
</dbReference>
<organism evidence="6 7">
    <name type="scientific">Solidesulfovibrio carbinolicus</name>
    <dbReference type="NCBI Taxonomy" id="296842"/>
    <lineage>
        <taxon>Bacteria</taxon>
        <taxon>Pseudomonadati</taxon>
        <taxon>Thermodesulfobacteriota</taxon>
        <taxon>Desulfovibrionia</taxon>
        <taxon>Desulfovibrionales</taxon>
        <taxon>Desulfovibrionaceae</taxon>
        <taxon>Solidesulfovibrio</taxon>
    </lineage>
</organism>
<keyword evidence="4" id="KW-0175">Coiled coil</keyword>
<evidence type="ECO:0000256" key="4">
    <source>
        <dbReference type="SAM" id="Coils"/>
    </source>
</evidence>
<dbReference type="Proteomes" id="UP000293296">
    <property type="component" value="Chromosome"/>
</dbReference>
<dbReference type="InterPro" id="IPR019734">
    <property type="entry name" value="TPR_rpt"/>
</dbReference>
<dbReference type="AlphaFoldDB" id="A0A4P6HM85"/>